<evidence type="ECO:0000256" key="1">
    <source>
        <dbReference type="ARBA" id="ARBA00000085"/>
    </source>
</evidence>
<dbReference type="InterPro" id="IPR011006">
    <property type="entry name" value="CheY-like_superfamily"/>
</dbReference>
<evidence type="ECO:0000256" key="2">
    <source>
        <dbReference type="ARBA" id="ARBA00012438"/>
    </source>
</evidence>
<dbReference type="Pfam" id="PF02518">
    <property type="entry name" value="HATPase_c"/>
    <property type="match status" value="1"/>
</dbReference>
<dbReference type="Pfam" id="PF00072">
    <property type="entry name" value="Response_reg"/>
    <property type="match status" value="1"/>
</dbReference>
<evidence type="ECO:0000259" key="10">
    <source>
        <dbReference type="PROSITE" id="PS50110"/>
    </source>
</evidence>
<dbReference type="EMBL" id="JABKKE010000008">
    <property type="protein sequence ID" value="NPE13927.1"/>
    <property type="molecule type" value="Genomic_DNA"/>
</dbReference>
<dbReference type="CDD" id="cd17546">
    <property type="entry name" value="REC_hyHK_CKI1_RcsC-like"/>
    <property type="match status" value="1"/>
</dbReference>
<dbReference type="PANTHER" id="PTHR43047">
    <property type="entry name" value="TWO-COMPONENT HISTIDINE PROTEIN KINASE"/>
    <property type="match status" value="1"/>
</dbReference>
<keyword evidence="8" id="KW-1133">Transmembrane helix</keyword>
<dbReference type="PANTHER" id="PTHR43047:SF72">
    <property type="entry name" value="OSMOSENSING HISTIDINE PROTEIN KINASE SLN1"/>
    <property type="match status" value="1"/>
</dbReference>
<feature type="modified residue" description="4-aspartylphosphate" evidence="6">
    <location>
        <position position="650"/>
    </location>
</feature>
<feature type="domain" description="Histidine kinase" evidence="9">
    <location>
        <begin position="342"/>
        <end position="570"/>
    </location>
</feature>
<dbReference type="InterPro" id="IPR036097">
    <property type="entry name" value="HisK_dim/P_sf"/>
</dbReference>
<keyword evidence="8" id="KW-0472">Membrane</keyword>
<evidence type="ECO:0000313" key="11">
    <source>
        <dbReference type="EMBL" id="NPE13927.1"/>
    </source>
</evidence>
<dbReference type="InterPro" id="IPR036890">
    <property type="entry name" value="HATPase_C_sf"/>
</dbReference>
<dbReference type="CDD" id="cd00082">
    <property type="entry name" value="HisKA"/>
    <property type="match status" value="1"/>
</dbReference>
<evidence type="ECO:0000256" key="8">
    <source>
        <dbReference type="SAM" id="Phobius"/>
    </source>
</evidence>
<dbReference type="Gene3D" id="1.10.287.130">
    <property type="match status" value="1"/>
</dbReference>
<dbReference type="GeneID" id="82157360"/>
<dbReference type="SUPFAM" id="SSF52172">
    <property type="entry name" value="CheY-like"/>
    <property type="match status" value="1"/>
</dbReference>
<dbReference type="Gene3D" id="3.30.565.10">
    <property type="entry name" value="Histidine kinase-like ATPase, C-terminal domain"/>
    <property type="match status" value="1"/>
</dbReference>
<evidence type="ECO:0000256" key="3">
    <source>
        <dbReference type="ARBA" id="ARBA00022553"/>
    </source>
</evidence>
<reference evidence="11 12" key="1">
    <citation type="submission" date="2020-05" db="EMBL/GenBank/DDBJ databases">
        <title>Distinct polysaccharide utilization as determinants for interspecies competition between intestinal Prevotella spp.</title>
        <authorList>
            <person name="Galvez E.J.C."/>
            <person name="Iljazovic A."/>
            <person name="Strowig T."/>
        </authorList>
    </citation>
    <scope>NUCLEOTIDE SEQUENCE [LARGE SCALE GENOMIC DNA]</scope>
    <source>
        <strain evidence="11 12">PROD</strain>
    </source>
</reference>
<dbReference type="Pfam" id="PF00512">
    <property type="entry name" value="HisKA"/>
    <property type="match status" value="1"/>
</dbReference>
<keyword evidence="3 6" id="KW-0597">Phosphoprotein</keyword>
<dbReference type="PROSITE" id="PS50109">
    <property type="entry name" value="HIS_KIN"/>
    <property type="match status" value="1"/>
</dbReference>
<protein>
    <recommendedName>
        <fullName evidence="2">histidine kinase</fullName>
        <ecNumber evidence="2">2.7.13.3</ecNumber>
    </recommendedName>
</protein>
<evidence type="ECO:0000256" key="7">
    <source>
        <dbReference type="SAM" id="Coils"/>
    </source>
</evidence>
<dbReference type="EC" id="2.7.13.3" evidence="2"/>
<dbReference type="Gene3D" id="3.40.50.2300">
    <property type="match status" value="1"/>
</dbReference>
<feature type="domain" description="Response regulatory" evidence="10">
    <location>
        <begin position="598"/>
        <end position="712"/>
    </location>
</feature>
<organism evidence="11 12">
    <name type="scientific">Xylanibacter rodentium</name>
    <dbReference type="NCBI Taxonomy" id="2736289"/>
    <lineage>
        <taxon>Bacteria</taxon>
        <taxon>Pseudomonadati</taxon>
        <taxon>Bacteroidota</taxon>
        <taxon>Bacteroidia</taxon>
        <taxon>Bacteroidales</taxon>
        <taxon>Prevotellaceae</taxon>
        <taxon>Xylanibacter</taxon>
    </lineage>
</organism>
<keyword evidence="8" id="KW-0812">Transmembrane</keyword>
<dbReference type="SUPFAM" id="SSF55874">
    <property type="entry name" value="ATPase domain of HSP90 chaperone/DNA topoisomerase II/histidine kinase"/>
    <property type="match status" value="1"/>
</dbReference>
<feature type="transmembrane region" description="Helical" evidence="8">
    <location>
        <begin position="290"/>
        <end position="308"/>
    </location>
</feature>
<accession>A0ABX2AT55</accession>
<dbReference type="InterPro" id="IPR005467">
    <property type="entry name" value="His_kinase_dom"/>
</dbReference>
<dbReference type="Proteomes" id="UP001193734">
    <property type="component" value="Unassembled WGS sequence"/>
</dbReference>
<dbReference type="PRINTS" id="PR00344">
    <property type="entry name" value="BCTRLSENSOR"/>
</dbReference>
<feature type="transmembrane region" description="Helical" evidence="8">
    <location>
        <begin position="12"/>
        <end position="31"/>
    </location>
</feature>
<proteinExistence type="predicted"/>
<comment type="caution">
    <text evidence="11">The sequence shown here is derived from an EMBL/GenBank/DDBJ whole genome shotgun (WGS) entry which is preliminary data.</text>
</comment>
<sequence length="863" mass="94972">MKKWDIPLKVAFGYTFIIVVFGMAVILVYGYTRSAVRLSDVERAMTVRWDAAGSLVYSILEVENLERAVCMGDVGQWDAYERAISRTQAYADSLSVLLDDTVQRARIDSLQMLLDCKRDNTRRLIAVIGTDGAGKVYRRRAERLRNGLDSVVVSSDVSRGKDEKHVTYVVNRTGKTFFSRLADVFRRSRSDTTVVTVSDHHAGIDTMRQVVNLSDTLAEVLTGVGREEERLLRARTIRIKKSARALQITGIELAHRTDKLLESISRAERRWLRHAGEADMSRRTAALTRMGLLSAVAVLLALVSLFFVCRDNRRAVLYRHRLEEAREQAERLLEQRERLMLTITHDIKSPVASISGFIELLRTRISDPKAVGWLDVMRSSAAHLLQLVGALLDYHQLEKGGVCARFVSFSPSTLIADCVESFRTRADAKGLMLICKTIDGVTDLSASSATEGKKLYDVCRGDAFRIRQIAENLISNALKYTAKGCVTVAVGVTEGILRLSVADTGPGMTEEDSRRVFTAFTRLSGAQDIEGVGLGLSITRELVTLLGGEITLDTTPGHGSTFTVCLPVETGPAAGEAPALSSSPSLTCCAGALPQDLSIVIIDDDPFQLQLVCEMLRGMSGGRWRICACSQTEELLVLLDERHFDIMFTDIEMPGTNGFELLRRLGCYRLPTVAMTAHDAISDDEFLKAGFAARLSKPFNTENLYAVISRLMGCYGEYTEVEADSPTISVYGRFAPLVEFADGDRDAEIDILRQFRLSTAEHLEAFRGFLDNASEDIYTCDGSLLENVSSVAALGHKLIPVFTMIQSPAVTHLKALSAMRGSSVNGHVAGSASCLSVSDFRNICGDIVCELEAILNELDRIIV</sequence>
<keyword evidence="4" id="KW-0808">Transferase</keyword>
<evidence type="ECO:0000259" key="9">
    <source>
        <dbReference type="PROSITE" id="PS50109"/>
    </source>
</evidence>
<name>A0ABX2AT55_9BACT</name>
<dbReference type="RefSeq" id="WP_172324755.1">
    <property type="nucleotide sequence ID" value="NZ_CASGIA010000005.1"/>
</dbReference>
<feature type="coiled-coil region" evidence="7">
    <location>
        <begin position="315"/>
        <end position="342"/>
    </location>
</feature>
<dbReference type="InterPro" id="IPR003661">
    <property type="entry name" value="HisK_dim/P_dom"/>
</dbReference>
<evidence type="ECO:0000256" key="5">
    <source>
        <dbReference type="ARBA" id="ARBA00022777"/>
    </source>
</evidence>
<evidence type="ECO:0000256" key="4">
    <source>
        <dbReference type="ARBA" id="ARBA00022679"/>
    </source>
</evidence>
<evidence type="ECO:0000256" key="6">
    <source>
        <dbReference type="PROSITE-ProRule" id="PRU00169"/>
    </source>
</evidence>
<keyword evidence="12" id="KW-1185">Reference proteome</keyword>
<dbReference type="SMART" id="SM00388">
    <property type="entry name" value="HisKA"/>
    <property type="match status" value="1"/>
</dbReference>
<dbReference type="SUPFAM" id="SSF47384">
    <property type="entry name" value="Homodimeric domain of signal transducing histidine kinase"/>
    <property type="match status" value="1"/>
</dbReference>
<dbReference type="SMART" id="SM00448">
    <property type="entry name" value="REC"/>
    <property type="match status" value="1"/>
</dbReference>
<dbReference type="InterPro" id="IPR004358">
    <property type="entry name" value="Sig_transdc_His_kin-like_C"/>
</dbReference>
<gene>
    <name evidence="11" type="ORF">HPS55_06235</name>
</gene>
<dbReference type="PROSITE" id="PS50110">
    <property type="entry name" value="RESPONSE_REGULATORY"/>
    <property type="match status" value="1"/>
</dbReference>
<dbReference type="InterPro" id="IPR001789">
    <property type="entry name" value="Sig_transdc_resp-reg_receiver"/>
</dbReference>
<dbReference type="InterPro" id="IPR003594">
    <property type="entry name" value="HATPase_dom"/>
</dbReference>
<comment type="catalytic activity">
    <reaction evidence="1">
        <text>ATP + protein L-histidine = ADP + protein N-phospho-L-histidine.</text>
        <dbReference type="EC" id="2.7.13.3"/>
    </reaction>
</comment>
<evidence type="ECO:0000313" key="12">
    <source>
        <dbReference type="Proteomes" id="UP001193734"/>
    </source>
</evidence>
<keyword evidence="5" id="KW-0418">Kinase</keyword>
<keyword evidence="7" id="KW-0175">Coiled coil</keyword>
<dbReference type="SMART" id="SM00387">
    <property type="entry name" value="HATPase_c"/>
    <property type="match status" value="1"/>
</dbReference>